<dbReference type="SUPFAM" id="SSF54928">
    <property type="entry name" value="RNA-binding domain, RBD"/>
    <property type="match status" value="2"/>
</dbReference>
<feature type="non-terminal residue" evidence="5">
    <location>
        <position position="1"/>
    </location>
</feature>
<accession>A0A4P9W707</accession>
<keyword evidence="6" id="KW-1185">Reference proteome</keyword>
<dbReference type="SMART" id="SM00360">
    <property type="entry name" value="RRM"/>
    <property type="match status" value="1"/>
</dbReference>
<dbReference type="Proteomes" id="UP000269721">
    <property type="component" value="Unassembled WGS sequence"/>
</dbReference>
<dbReference type="InterPro" id="IPR035979">
    <property type="entry name" value="RBD_domain_sf"/>
</dbReference>
<organism evidence="5 6">
    <name type="scientific">Blyttiomyces helicus</name>
    <dbReference type="NCBI Taxonomy" id="388810"/>
    <lineage>
        <taxon>Eukaryota</taxon>
        <taxon>Fungi</taxon>
        <taxon>Fungi incertae sedis</taxon>
        <taxon>Chytridiomycota</taxon>
        <taxon>Chytridiomycota incertae sedis</taxon>
        <taxon>Chytridiomycetes</taxon>
        <taxon>Chytridiomycetes incertae sedis</taxon>
        <taxon>Blyttiomyces</taxon>
    </lineage>
</organism>
<evidence type="ECO:0000313" key="6">
    <source>
        <dbReference type="Proteomes" id="UP000269721"/>
    </source>
</evidence>
<dbReference type="PANTHER" id="PTHR24012">
    <property type="entry name" value="RNA BINDING PROTEIN"/>
    <property type="match status" value="1"/>
</dbReference>
<dbReference type="OrthoDB" id="271725at2759"/>
<sequence>TNVYVRGLSPDVSDEIFYDLCKSYGRIVSSKSIIDARTSECKGFGFVMYDNESQARAAIDGLSRRGFQVSFAKESFSARLKTLQDHESTNIYLSNLPSTLDEDQMAAMFADFTVTSTKVLRTPDGASRGVGFVK</sequence>
<keyword evidence="2 3" id="KW-0694">RNA-binding</keyword>
<feature type="domain" description="RRM" evidence="4">
    <location>
        <begin position="1"/>
        <end position="74"/>
    </location>
</feature>
<evidence type="ECO:0000313" key="5">
    <source>
        <dbReference type="EMBL" id="RKO86530.1"/>
    </source>
</evidence>
<protein>
    <recommendedName>
        <fullName evidence="4">RRM domain-containing protein</fullName>
    </recommendedName>
</protein>
<dbReference type="Pfam" id="PF00076">
    <property type="entry name" value="RRM_1"/>
    <property type="match status" value="2"/>
</dbReference>
<evidence type="ECO:0000256" key="2">
    <source>
        <dbReference type="ARBA" id="ARBA00022884"/>
    </source>
</evidence>
<reference evidence="6" key="1">
    <citation type="journal article" date="2018" name="Nat. Microbiol.">
        <title>Leveraging single-cell genomics to expand the fungal tree of life.</title>
        <authorList>
            <person name="Ahrendt S.R."/>
            <person name="Quandt C.A."/>
            <person name="Ciobanu D."/>
            <person name="Clum A."/>
            <person name="Salamov A."/>
            <person name="Andreopoulos B."/>
            <person name="Cheng J.F."/>
            <person name="Woyke T."/>
            <person name="Pelin A."/>
            <person name="Henrissat B."/>
            <person name="Reynolds N.K."/>
            <person name="Benny G.L."/>
            <person name="Smith M.E."/>
            <person name="James T.Y."/>
            <person name="Grigoriev I.V."/>
        </authorList>
    </citation>
    <scope>NUCLEOTIDE SEQUENCE [LARGE SCALE GENOMIC DNA]</scope>
</reference>
<keyword evidence="1" id="KW-0677">Repeat</keyword>
<dbReference type="Gene3D" id="3.30.70.330">
    <property type="match status" value="2"/>
</dbReference>
<dbReference type="InterPro" id="IPR000504">
    <property type="entry name" value="RRM_dom"/>
</dbReference>
<dbReference type="AlphaFoldDB" id="A0A4P9W707"/>
<dbReference type="GO" id="GO:0003723">
    <property type="term" value="F:RNA binding"/>
    <property type="evidence" value="ECO:0007669"/>
    <property type="project" value="UniProtKB-UniRule"/>
</dbReference>
<gene>
    <name evidence="5" type="ORF">BDK51DRAFT_25069</name>
</gene>
<evidence type="ECO:0000256" key="3">
    <source>
        <dbReference type="PROSITE-ProRule" id="PRU00176"/>
    </source>
</evidence>
<name>A0A4P9W707_9FUNG</name>
<proteinExistence type="predicted"/>
<dbReference type="InterPro" id="IPR012677">
    <property type="entry name" value="Nucleotide-bd_a/b_plait_sf"/>
</dbReference>
<dbReference type="EMBL" id="KZ998117">
    <property type="protein sequence ID" value="RKO86530.1"/>
    <property type="molecule type" value="Genomic_DNA"/>
</dbReference>
<feature type="domain" description="RRM" evidence="4">
    <location>
        <begin position="89"/>
        <end position="134"/>
    </location>
</feature>
<evidence type="ECO:0000259" key="4">
    <source>
        <dbReference type="PROSITE" id="PS50102"/>
    </source>
</evidence>
<dbReference type="PROSITE" id="PS50102">
    <property type="entry name" value="RRM"/>
    <property type="match status" value="2"/>
</dbReference>
<evidence type="ECO:0000256" key="1">
    <source>
        <dbReference type="ARBA" id="ARBA00022737"/>
    </source>
</evidence>